<sequence length="291" mass="32837">MPKRYSYAEIMAMTNHFEVHLGKGGFGSVYKGQLRRGCLIAVKVLENSKFSAEEFINEVSTIGRIHHVNVVQLVGFCAEGSKRALVYEYMPNGSLDRHIFSKVDRGMTSSSWTKLHEIGLATARGIEYLHVGCDVCILHFDIKSHNILLNHNFHPKVSDFGLAKFYPKENDFVSVSATRGTIGYKAPELVSRNFGPISCKSDVYSFRMLLLEMVGGRRNSDTRIARSSRAYFPSWVYDRINLGEDLELPNVSEIEVVIAKKLCIIGLWCILSEASRSSFNDQSYGNVKRKH</sequence>
<keyword evidence="2" id="KW-1185">Reference proteome</keyword>
<proteinExistence type="predicted"/>
<protein>
    <submittedName>
        <fullName evidence="1">Uncharacterized protein</fullName>
    </submittedName>
</protein>
<organism evidence="1 2">
    <name type="scientific">Pistacia integerrima</name>
    <dbReference type="NCBI Taxonomy" id="434235"/>
    <lineage>
        <taxon>Eukaryota</taxon>
        <taxon>Viridiplantae</taxon>
        <taxon>Streptophyta</taxon>
        <taxon>Embryophyta</taxon>
        <taxon>Tracheophyta</taxon>
        <taxon>Spermatophyta</taxon>
        <taxon>Magnoliopsida</taxon>
        <taxon>eudicotyledons</taxon>
        <taxon>Gunneridae</taxon>
        <taxon>Pentapetalae</taxon>
        <taxon>rosids</taxon>
        <taxon>malvids</taxon>
        <taxon>Sapindales</taxon>
        <taxon>Anacardiaceae</taxon>
        <taxon>Pistacia</taxon>
    </lineage>
</organism>
<reference evidence="2" key="1">
    <citation type="journal article" date="2023" name="G3 (Bethesda)">
        <title>Genome assembly and association tests identify interacting loci associated with vigor, precocity, and sex in interspecific pistachio rootstocks.</title>
        <authorList>
            <person name="Palmer W."/>
            <person name="Jacygrad E."/>
            <person name="Sagayaradj S."/>
            <person name="Cavanaugh K."/>
            <person name="Han R."/>
            <person name="Bertier L."/>
            <person name="Beede B."/>
            <person name="Kafkas S."/>
            <person name="Golino D."/>
            <person name="Preece J."/>
            <person name="Michelmore R."/>
        </authorList>
    </citation>
    <scope>NUCLEOTIDE SEQUENCE [LARGE SCALE GENOMIC DNA]</scope>
</reference>
<name>A0ACC0YK66_9ROSI</name>
<dbReference type="Proteomes" id="UP001163603">
    <property type="component" value="Chromosome 6"/>
</dbReference>
<evidence type="ECO:0000313" key="2">
    <source>
        <dbReference type="Proteomes" id="UP001163603"/>
    </source>
</evidence>
<gene>
    <name evidence="1" type="ORF">Pint_22135</name>
</gene>
<accession>A0ACC0YK66</accession>
<comment type="caution">
    <text evidence="1">The sequence shown here is derived from an EMBL/GenBank/DDBJ whole genome shotgun (WGS) entry which is preliminary data.</text>
</comment>
<dbReference type="EMBL" id="CM047741">
    <property type="protein sequence ID" value="KAJ0038442.1"/>
    <property type="molecule type" value="Genomic_DNA"/>
</dbReference>
<evidence type="ECO:0000313" key="1">
    <source>
        <dbReference type="EMBL" id="KAJ0038442.1"/>
    </source>
</evidence>